<sequence length="1441" mass="157089">MKGNGKRLQMVVLAIMMVLSSFPSLAAANPNPPYLEYWVSPDGNDQNAGSESSPFRTIERARDVVRGQIGGMTGDIVVYLKDGSYAIDDTLQFGPEDSGVGNHRVRYTAAPGAAPVLTGGKEVGQWSLFDASLGIYKATVPAGAEGARQFYVNGERATRAKSEQSPVDWLWSGSDGYLSEAHTGQNANEWVVVDLGEVRDDVSRVKLYPSSLKTVNNKAAGFPVDFTIEVSQDGANFTVAKSVYGQTTPDLLTEHIYDFSNQEARYVKLNVTKLGESNRLEAGKHRLILSEIIVGSKENTYSPNLDLVERTDFSTNIALNKPAVIQDQALVDDWPASFLTDGDPNTVITTVSSPDPSVPRIASITLSTGRAESISAIRLQARTISGEAVHVPVDFDIEKSNDGTNWTLVTQVNDAQWTDQPLTVAFAPTEAKSIRLKTREIGNGEPYEGVTYYRLQLADFAVYRSANLALNAPVDAPSSWEYPDWSLSKDKITDGIRNGAEGYYTSGSDLTPYRADAKVTIDLGAPQETGGVRLYPMVTSLGENYHYPEEIILQTSLNGVDYQDALKLNQVPDSHGAAQEFIFAQPVEARYIRIIPQKTRNGEVYEGQTYYRFQLAEAEVLLAATSATLPAPGGIVSAAGAQLAGETYSFNRSVTSSSSSGNASNGPAKLTDGVIFNKADKSGFKVPASYNLKDWHNADNLEVHILRWWYHNIVRVERVNADGTNVVLDPVYWTLTTATSDRPTWIENAYELLDQEGEWYLDRRGTVDQSGVPTLYYKPKAGETISSLTAVLPDTEKLLVVKGTLESPVRNLTFSGLTFEYAGWSGPNSHSYADAQGGTYVEPNADNFVSVPSAVEMSYSHNILVENNTFRNLGAGGLRIWRASSDNQVVGNAFHDLSSGGIFIGSIEDHHAYISDARDIVKDNVVSNNYITRIGADYFDSVAIFVGFTKNTVVSHNEIHAVPYTGVSLGWGWGQPDPGGTQGYTTPTSAQNNRIENNLIYDVGKTQHDGGLIYTLGAQPGTVISGNYVYGNNDGQYDKDVGIYLDEGSSNIEVKNNVVGGPVYWWQSMWTTSIHDNHIHDNYYSVNRSRDHGVNNSVVNNTYVPGGDFASVPGAASIVANAGLEPSYAHIADDVPPRVVARHQIQLEMYPDSPAFYLKNDYGLLNVSILDEESGVSIRPLEQSVKIFVAEDADLSALTPVFTLEPGYSVVGYGGSPIDFSQGPITFTLSNGSKSYVWTITAKHTSSATGPITAPEVLLDDAIQDVSAWSAPVTVLPSPETGISIAGNSGYAGNQYGDVVLAFDMESDLTTDGKDWIAFTLRDQDPYSTYLDTSTQAYAIGVNHDSWELQKWTNGVREMLIGTIPGYTPRFGNVDNVHYFPNQRHSIQTGAINIDQGVRIFLYVDGVKVFDVVDNDNPITEEGFFSVYGMTHAVNLYPYSN</sequence>
<dbReference type="OrthoDB" id="9808066at2"/>
<keyword evidence="1" id="KW-0732">Signal</keyword>
<dbReference type="Pfam" id="PF13229">
    <property type="entry name" value="Beta_helix"/>
    <property type="match status" value="1"/>
</dbReference>
<feature type="signal peptide" evidence="1">
    <location>
        <begin position="1"/>
        <end position="26"/>
    </location>
</feature>
<name>A0A3D9IRN3_9BACL</name>
<dbReference type="PANTHER" id="PTHR36453:SF1">
    <property type="entry name" value="RIGHT HANDED BETA HELIX DOMAIN-CONTAINING PROTEIN"/>
    <property type="match status" value="1"/>
</dbReference>
<dbReference type="EMBL" id="QRDZ01000023">
    <property type="protein sequence ID" value="RED64423.1"/>
    <property type="molecule type" value="Genomic_DNA"/>
</dbReference>
<reference evidence="3 4" key="1">
    <citation type="submission" date="2018-07" db="EMBL/GenBank/DDBJ databases">
        <title>Genomic Encyclopedia of Type Strains, Phase III (KMG-III): the genomes of soil and plant-associated and newly described type strains.</title>
        <authorList>
            <person name="Whitman W."/>
        </authorList>
    </citation>
    <scope>NUCLEOTIDE SEQUENCE [LARGE SCALE GENOMIC DNA]</scope>
    <source>
        <strain evidence="3 4">CECT 7287</strain>
    </source>
</reference>
<dbReference type="Gene3D" id="2.160.20.10">
    <property type="entry name" value="Single-stranded right-handed beta-helix, Pectin lyase-like"/>
    <property type="match status" value="2"/>
</dbReference>
<feature type="chain" id="PRO_5038928955" evidence="1">
    <location>
        <begin position="27"/>
        <end position="1441"/>
    </location>
</feature>
<protein>
    <submittedName>
        <fullName evidence="3">F5/8 type C domain-containing protein</fullName>
    </submittedName>
</protein>
<dbReference type="SUPFAM" id="SSF49785">
    <property type="entry name" value="Galactose-binding domain-like"/>
    <property type="match status" value="3"/>
</dbReference>
<dbReference type="SMART" id="SM00710">
    <property type="entry name" value="PbH1"/>
    <property type="match status" value="8"/>
</dbReference>
<dbReference type="InterPro" id="IPR011050">
    <property type="entry name" value="Pectin_lyase_fold/virulence"/>
</dbReference>
<dbReference type="Proteomes" id="UP000256977">
    <property type="component" value="Unassembled WGS sequence"/>
</dbReference>
<dbReference type="PROSITE" id="PS50022">
    <property type="entry name" value="FA58C_3"/>
    <property type="match status" value="2"/>
</dbReference>
<dbReference type="Pfam" id="PF00754">
    <property type="entry name" value="F5_F8_type_C"/>
    <property type="match status" value="3"/>
</dbReference>
<feature type="domain" description="F5/8 type C" evidence="2">
    <location>
        <begin position="450"/>
        <end position="618"/>
    </location>
</feature>
<accession>A0A3D9IRN3</accession>
<dbReference type="InterPro" id="IPR008979">
    <property type="entry name" value="Galactose-bd-like_sf"/>
</dbReference>
<evidence type="ECO:0000259" key="2">
    <source>
        <dbReference type="PROSITE" id="PS50022"/>
    </source>
</evidence>
<gene>
    <name evidence="3" type="ORF">DFP98_12395</name>
</gene>
<dbReference type="PANTHER" id="PTHR36453">
    <property type="entry name" value="SECRETED PROTEIN-RELATED"/>
    <property type="match status" value="1"/>
</dbReference>
<dbReference type="InterPro" id="IPR006626">
    <property type="entry name" value="PbH1"/>
</dbReference>
<comment type="caution">
    <text evidence="3">The sequence shown here is derived from an EMBL/GenBank/DDBJ whole genome shotgun (WGS) entry which is preliminary data.</text>
</comment>
<evidence type="ECO:0000313" key="3">
    <source>
        <dbReference type="EMBL" id="RED64423.1"/>
    </source>
</evidence>
<dbReference type="Gene3D" id="2.60.120.260">
    <property type="entry name" value="Galactose-binding domain-like"/>
    <property type="match status" value="3"/>
</dbReference>
<dbReference type="RefSeq" id="WP_116063407.1">
    <property type="nucleotide sequence ID" value="NZ_QRDZ01000023.1"/>
</dbReference>
<organism evidence="3 4">
    <name type="scientific">Cohnella phaseoli</name>
    <dbReference type="NCBI Taxonomy" id="456490"/>
    <lineage>
        <taxon>Bacteria</taxon>
        <taxon>Bacillati</taxon>
        <taxon>Bacillota</taxon>
        <taxon>Bacilli</taxon>
        <taxon>Bacillales</taxon>
        <taxon>Paenibacillaceae</taxon>
        <taxon>Cohnella</taxon>
    </lineage>
</organism>
<proteinExistence type="predicted"/>
<dbReference type="InterPro" id="IPR000421">
    <property type="entry name" value="FA58C"/>
</dbReference>
<evidence type="ECO:0000256" key="1">
    <source>
        <dbReference type="SAM" id="SignalP"/>
    </source>
</evidence>
<dbReference type="Gene3D" id="2.60.40.2340">
    <property type="match status" value="1"/>
</dbReference>
<dbReference type="SUPFAM" id="SSF51126">
    <property type="entry name" value="Pectin lyase-like"/>
    <property type="match status" value="1"/>
</dbReference>
<keyword evidence="4" id="KW-1185">Reference proteome</keyword>
<feature type="domain" description="F5/8 type C" evidence="2">
    <location>
        <begin position="128"/>
        <end position="290"/>
    </location>
</feature>
<evidence type="ECO:0000313" key="4">
    <source>
        <dbReference type="Proteomes" id="UP000256977"/>
    </source>
</evidence>
<dbReference type="InterPro" id="IPR012334">
    <property type="entry name" value="Pectin_lyas_fold"/>
</dbReference>
<dbReference type="InterPro" id="IPR039448">
    <property type="entry name" value="Beta_helix"/>
</dbReference>